<feature type="transmembrane region" description="Helical" evidence="1">
    <location>
        <begin position="12"/>
        <end position="33"/>
    </location>
</feature>
<dbReference type="InterPro" id="IPR008620">
    <property type="entry name" value="FixH"/>
</dbReference>
<proteinExistence type="predicted"/>
<dbReference type="OrthoDB" id="1495896at2"/>
<keyword evidence="1" id="KW-0472">Membrane</keyword>
<dbReference type="RefSeq" id="WP_142787136.1">
    <property type="nucleotide sequence ID" value="NZ_VHJK01000001.1"/>
</dbReference>
<dbReference type="EMBL" id="VHJK01000001">
    <property type="protein sequence ID" value="TRD10874.1"/>
    <property type="molecule type" value="Genomic_DNA"/>
</dbReference>
<keyword evidence="1" id="KW-0812">Transmembrane</keyword>
<name>A0A547PA05_9SPHN</name>
<comment type="caution">
    <text evidence="2">The sequence shown here is derived from an EMBL/GenBank/DDBJ whole genome shotgun (WGS) entry which is preliminary data.</text>
</comment>
<evidence type="ECO:0000313" key="2">
    <source>
        <dbReference type="EMBL" id="TRD10874.1"/>
    </source>
</evidence>
<keyword evidence="1" id="KW-1133">Transmembrane helix</keyword>
<protein>
    <submittedName>
        <fullName evidence="2">FixH family protein</fullName>
    </submittedName>
</protein>
<keyword evidence="3" id="KW-1185">Reference proteome</keyword>
<evidence type="ECO:0000256" key="1">
    <source>
        <dbReference type="SAM" id="Phobius"/>
    </source>
</evidence>
<organism evidence="2 3">
    <name type="scientific">Erythrobacter insulae</name>
    <dbReference type="NCBI Taxonomy" id="2584124"/>
    <lineage>
        <taxon>Bacteria</taxon>
        <taxon>Pseudomonadati</taxon>
        <taxon>Pseudomonadota</taxon>
        <taxon>Alphaproteobacteria</taxon>
        <taxon>Sphingomonadales</taxon>
        <taxon>Erythrobacteraceae</taxon>
        <taxon>Erythrobacter/Porphyrobacter group</taxon>
        <taxon>Erythrobacter</taxon>
    </lineage>
</organism>
<dbReference type="AlphaFoldDB" id="A0A547PA05"/>
<evidence type="ECO:0000313" key="3">
    <source>
        <dbReference type="Proteomes" id="UP000316343"/>
    </source>
</evidence>
<sequence>MSGTRKKFEFTGRHMAGVLVGGFGIVVAVNFYMASLATGGFHGVVVENSYVASQEFNDWLDEAEASRALGWEADAARDGTGHVIVETDAIPAGATMTAELRRPIGLKEFAALEFVRDAGGTYRSTRPVKPGRWTIRLSIASGDLKWAGESELP</sequence>
<gene>
    <name evidence="2" type="ORF">FGU71_02660</name>
</gene>
<accession>A0A547PA05</accession>
<dbReference type="Proteomes" id="UP000316343">
    <property type="component" value="Unassembled WGS sequence"/>
</dbReference>
<reference evidence="2 3" key="1">
    <citation type="submission" date="2019-06" db="EMBL/GenBank/DDBJ databases">
        <title>Erythrobacter insulae sp. nov., isolated from a tidal flat.</title>
        <authorList>
            <person name="Yoon J.-H."/>
        </authorList>
    </citation>
    <scope>NUCLEOTIDE SEQUENCE [LARGE SCALE GENOMIC DNA]</scope>
    <source>
        <strain evidence="2 3">JBTF-M21</strain>
    </source>
</reference>
<dbReference type="Pfam" id="PF05751">
    <property type="entry name" value="FixH"/>
    <property type="match status" value="1"/>
</dbReference>